<dbReference type="AlphaFoldDB" id="F4XN89"/>
<accession>F4XN89</accession>
<dbReference type="InterPro" id="IPR022028">
    <property type="entry name" value="DUF3604"/>
</dbReference>
<evidence type="ECO:0000313" key="2">
    <source>
        <dbReference type="Proteomes" id="UP000003959"/>
    </source>
</evidence>
<dbReference type="eggNOG" id="ENOG502Z7WD">
    <property type="taxonomic scope" value="Bacteria"/>
</dbReference>
<evidence type="ECO:0008006" key="3">
    <source>
        <dbReference type="Google" id="ProtNLM"/>
    </source>
</evidence>
<dbReference type="Pfam" id="PF12228">
    <property type="entry name" value="DUF3604"/>
    <property type="match status" value="1"/>
</dbReference>
<proteinExistence type="predicted"/>
<dbReference type="EMBL" id="GL890840">
    <property type="protein sequence ID" value="EGJ34148.1"/>
    <property type="molecule type" value="Genomic_DNA"/>
</dbReference>
<name>F4XN89_9CYAN</name>
<sequence length="698" mass="77496">MKLKPLPLRIRPLWLRVLTVGVLSLLLTMGQIPIASAEIAVPLPVERKALFGDLHVHTNYSLDSYFGANPNGPEEAYRFARGEAVTMASGQSHKLKTALDFTALTDHGEFLGEIAICTMDENSPYYNSENCQLVRDAQEDIDDAAEAYQRFVIGKEDLGVCGDNNELCEEYTPLVWEKIQDAATQFNEPGVFTTFNAYEWSSPGNVEPGLAGAGIHRNIIFSNDSVPETVFSASDVSDPLKSSPNPEHLWAWLDTNCTGECEVIVIPHNTNLSQGTAFNPTYYDNVTPIDDVRASTQQRLERLVEVMQTKGESECKTGLGNVDELCNFEKLDTRSVRTGPSFLIEGAAVQSLTTAPICDELFEPDGCINKYSYIREGLKEGVKQEAKIGVNPFKYGFVGATDTHSGVPSSGEEDNYQGNHGMADDTPQYRLGIEQSPISGELDNLLNNPGGLTGVWAEENTRDSIFDAFQRRETFATSGPRIQVRLFGGYEFPEDLNLRDDAIEIAYGTGVPMGSDFPILPTAEADPELFVWAIKDPLSAPIDRIQIIKGWLGDDGETHEKVYDVACSDDKQLNENGSCPGNKAIPNIFTCSYPENVGDSELSTVWRDPEFDPNQHAFYYARVIENFTCRWSSYDALAVDKSIFASGAKPFIRERAWSSPIWYSPAIEPLPAQPVENMSQEEFWNRIIQEIEKHYSTK</sequence>
<evidence type="ECO:0000313" key="1">
    <source>
        <dbReference type="EMBL" id="EGJ34148.1"/>
    </source>
</evidence>
<dbReference type="RefSeq" id="WP_008181295.1">
    <property type="nucleotide sequence ID" value="NZ_GL890840.1"/>
</dbReference>
<reference evidence="2" key="1">
    <citation type="journal article" date="2011" name="Proc. Natl. Acad. Sci. U.S.A.">
        <title>Genomic insights into the physiology and ecology of the marine filamentous cyanobacterium Lyngbya majuscula.</title>
        <authorList>
            <person name="Jones A.C."/>
            <person name="Monroe E.A."/>
            <person name="Podell S."/>
            <person name="Hess W.R."/>
            <person name="Klages S."/>
            <person name="Esquenazi E."/>
            <person name="Niessen S."/>
            <person name="Hoover H."/>
            <person name="Rothmann M."/>
            <person name="Lasken R.S."/>
            <person name="Yates J.R.III."/>
            <person name="Reinhardt R."/>
            <person name="Kube M."/>
            <person name="Burkart M.D."/>
            <person name="Allen E.E."/>
            <person name="Dorrestein P.C."/>
            <person name="Gerwick W.H."/>
            <person name="Gerwick L."/>
        </authorList>
    </citation>
    <scope>NUCLEOTIDE SEQUENCE [LARGE SCALE GENOMIC DNA]</scope>
    <source>
        <strain evidence="2">3L</strain>
    </source>
</reference>
<dbReference type="Gene3D" id="3.20.20.140">
    <property type="entry name" value="Metal-dependent hydrolases"/>
    <property type="match status" value="1"/>
</dbReference>
<dbReference type="OrthoDB" id="543560at2"/>
<organism evidence="1 2">
    <name type="scientific">Moorena producens 3L</name>
    <dbReference type="NCBI Taxonomy" id="489825"/>
    <lineage>
        <taxon>Bacteria</taxon>
        <taxon>Bacillati</taxon>
        <taxon>Cyanobacteriota</taxon>
        <taxon>Cyanophyceae</taxon>
        <taxon>Coleofasciculales</taxon>
        <taxon>Coleofasciculaceae</taxon>
        <taxon>Moorena</taxon>
    </lineage>
</organism>
<dbReference type="Proteomes" id="UP000003959">
    <property type="component" value="Unassembled WGS sequence"/>
</dbReference>
<dbReference type="HOGENOM" id="CLU_022758_0_0_3"/>
<gene>
    <name evidence="1" type="ORF">LYNGBM3L_23640</name>
</gene>
<keyword evidence="2" id="KW-1185">Reference proteome</keyword>
<protein>
    <recommendedName>
        <fullName evidence="3">DUF3604 domain-containing protein</fullName>
    </recommendedName>
</protein>